<dbReference type="PANTHER" id="PTHR45527:SF1">
    <property type="entry name" value="FATTY ACID SYNTHASE"/>
    <property type="match status" value="1"/>
</dbReference>
<dbReference type="InterPro" id="IPR007396">
    <property type="entry name" value="TR_PAI2-type"/>
</dbReference>
<feature type="region of interest" description="Disordered" evidence="1">
    <location>
        <begin position="773"/>
        <end position="795"/>
    </location>
</feature>
<dbReference type="InterPro" id="IPR045851">
    <property type="entry name" value="AMP-bd_C_sf"/>
</dbReference>
<feature type="region of interest" description="Disordered" evidence="1">
    <location>
        <begin position="29"/>
        <end position="66"/>
    </location>
</feature>
<dbReference type="GO" id="GO:0043041">
    <property type="term" value="P:amino acid activation for nonribosomal peptide biosynthetic process"/>
    <property type="evidence" value="ECO:0007669"/>
    <property type="project" value="TreeGrafter"/>
</dbReference>
<feature type="compositionally biased region" description="Low complexity" evidence="1">
    <location>
        <begin position="7"/>
        <end position="20"/>
    </location>
</feature>
<sequence length="795" mass="85801">MQEGRQRPPVRGPRLPRPHLGLAALRHLPARCRHRGQPRPERRTPFQHRGPRRRDRGIDTPPELTRRDTVFVPPKYRVTEPGQLHDIIRQNPMGMLVSNGPTTPFTTLLPIIHPPRDDEPESFSGFSLLGHLNRANPHWRALAGGGPASLVFSGPHSYVTPALYDTSVAAPTWNYVTAELTGELVPLPAGEETLEVVRRTAELFEHRFGKGWESAGSVDYFRSIVSGVGAFRFDVTSSRALVKLSQEKSPAVRARVARSMLDDADATRRALGAHMCRVGRAEPAPGPALWGGTARPECLLEGLVRTVAERPDELALVDGSTRLTYAELWAWVAELAATLGRNGVEPGTRVAVTGGRSARTVAALLATVAVGATYVPLDASYPVNRLTFMLRDSGASLLLHDGPPPIADATATLAIEDPSGAGAGDFRPVACRPDLPVYVIYTSGSTGRPKGVTIQHSVLDNMATWQRTDSVRPDLRTAQFAPLNFDVCFQEILGTLCGGGTLVIAPETLRRDPFAFLTWLAEQRIERLFLPYVALHMLAVAASAQDGGPDLSLLEVNTAGEQLLTTPPIRALFEALPRARLGNHYGQSESAMVSSYVLPADPGTWPLLPPIGRPLPGCELLVDPTDPDDPTVGELLVAGAPVSLGYLDRPELNAERFVTVERTPHGHTEAFRTGDLVRVEGDLVYFLSRLDHDVKIRGIRVNLLEVEACLLQQPGVATAVCVALEPVPGSRQLRAAVTLHPDVEEPGDLRAALADLLPEASVPASVTVLTGLPRTPSGKIDRDSVAESLASGGHR</sequence>
<feature type="region of interest" description="Disordered" evidence="1">
    <location>
        <begin position="1"/>
        <end position="20"/>
    </location>
</feature>
<dbReference type="Pfam" id="PF00501">
    <property type="entry name" value="AMP-binding"/>
    <property type="match status" value="1"/>
</dbReference>
<dbReference type="InterPro" id="IPR000873">
    <property type="entry name" value="AMP-dep_synth/lig_dom"/>
</dbReference>
<evidence type="ECO:0000313" key="4">
    <source>
        <dbReference type="EMBL" id="QES55700.1"/>
    </source>
</evidence>
<dbReference type="SUPFAM" id="SSF56801">
    <property type="entry name" value="Acetyl-CoA synthetase-like"/>
    <property type="match status" value="1"/>
</dbReference>
<dbReference type="InterPro" id="IPR012349">
    <property type="entry name" value="Split_barrel_FMN-bd"/>
</dbReference>
<dbReference type="InterPro" id="IPR042099">
    <property type="entry name" value="ANL_N_sf"/>
</dbReference>
<gene>
    <name evidence="4" type="ORF">DEJ51_17230</name>
</gene>
<dbReference type="OrthoDB" id="2472181at2"/>
<feature type="domain" description="AMP-binding enzyme C-terminal" evidence="3">
    <location>
        <begin position="705"/>
        <end position="779"/>
    </location>
</feature>
<feature type="domain" description="AMP-dependent synthetase/ligase" evidence="2">
    <location>
        <begin position="305"/>
        <end position="647"/>
    </location>
</feature>
<dbReference type="EMBL" id="CP029189">
    <property type="protein sequence ID" value="QES55700.1"/>
    <property type="molecule type" value="Genomic_DNA"/>
</dbReference>
<proteinExistence type="predicted"/>
<dbReference type="AlphaFoldDB" id="A0A5P2DM82"/>
<dbReference type="Proteomes" id="UP000324101">
    <property type="component" value="Chromosome"/>
</dbReference>
<accession>A0A5P2DM82</accession>
<dbReference type="PROSITE" id="PS00455">
    <property type="entry name" value="AMP_BINDING"/>
    <property type="match status" value="1"/>
</dbReference>
<feature type="compositionally biased region" description="Basic residues" evidence="1">
    <location>
        <begin position="45"/>
        <end position="55"/>
    </location>
</feature>
<dbReference type="Pfam" id="PF04299">
    <property type="entry name" value="FMN_bind_2"/>
    <property type="match status" value="1"/>
</dbReference>
<dbReference type="Pfam" id="PF13193">
    <property type="entry name" value="AMP-binding_C"/>
    <property type="match status" value="1"/>
</dbReference>
<evidence type="ECO:0000256" key="1">
    <source>
        <dbReference type="SAM" id="MobiDB-lite"/>
    </source>
</evidence>
<protein>
    <recommendedName>
        <fullName evidence="6">Amino acid adenylation domain-containing protein</fullName>
    </recommendedName>
</protein>
<organism evidence="4 5">
    <name type="scientific">Streptomyces venezuelae</name>
    <dbReference type="NCBI Taxonomy" id="54571"/>
    <lineage>
        <taxon>Bacteria</taxon>
        <taxon>Bacillati</taxon>
        <taxon>Actinomycetota</taxon>
        <taxon>Actinomycetes</taxon>
        <taxon>Kitasatosporales</taxon>
        <taxon>Streptomycetaceae</taxon>
        <taxon>Streptomyces</taxon>
    </lineage>
</organism>
<dbReference type="Gene3D" id="2.30.110.10">
    <property type="entry name" value="Electron Transport, Fmn-binding Protein, Chain A"/>
    <property type="match status" value="1"/>
</dbReference>
<dbReference type="InterPro" id="IPR020845">
    <property type="entry name" value="AMP-binding_CS"/>
</dbReference>
<dbReference type="Gene3D" id="3.40.50.12780">
    <property type="entry name" value="N-terminal domain of ligase-like"/>
    <property type="match status" value="1"/>
</dbReference>
<evidence type="ECO:0000259" key="3">
    <source>
        <dbReference type="Pfam" id="PF13193"/>
    </source>
</evidence>
<dbReference type="GO" id="GO:0005737">
    <property type="term" value="C:cytoplasm"/>
    <property type="evidence" value="ECO:0007669"/>
    <property type="project" value="TreeGrafter"/>
</dbReference>
<evidence type="ECO:0000259" key="2">
    <source>
        <dbReference type="Pfam" id="PF00501"/>
    </source>
</evidence>
<reference evidence="4 5" key="1">
    <citation type="submission" date="2018-05" db="EMBL/GenBank/DDBJ databases">
        <title>Streptomyces venezuelae.</title>
        <authorList>
            <person name="Kim W."/>
            <person name="Lee N."/>
            <person name="Cho B.-K."/>
        </authorList>
    </citation>
    <scope>NUCLEOTIDE SEQUENCE [LARGE SCALE GENOMIC DNA]</scope>
    <source>
        <strain evidence="4 5">ATCC 21018</strain>
    </source>
</reference>
<evidence type="ECO:0008006" key="6">
    <source>
        <dbReference type="Google" id="ProtNLM"/>
    </source>
</evidence>
<dbReference type="PANTHER" id="PTHR45527">
    <property type="entry name" value="NONRIBOSOMAL PEPTIDE SYNTHETASE"/>
    <property type="match status" value="1"/>
</dbReference>
<name>A0A5P2DM82_STRVZ</name>
<dbReference type="GO" id="GO:0031177">
    <property type="term" value="F:phosphopantetheine binding"/>
    <property type="evidence" value="ECO:0007669"/>
    <property type="project" value="TreeGrafter"/>
</dbReference>
<dbReference type="Gene3D" id="3.30.300.30">
    <property type="match status" value="1"/>
</dbReference>
<dbReference type="InterPro" id="IPR025110">
    <property type="entry name" value="AMP-bd_C"/>
</dbReference>
<dbReference type="GO" id="GO:0044550">
    <property type="term" value="P:secondary metabolite biosynthetic process"/>
    <property type="evidence" value="ECO:0007669"/>
    <property type="project" value="TreeGrafter"/>
</dbReference>
<dbReference type="SUPFAM" id="SSF50475">
    <property type="entry name" value="FMN-binding split barrel"/>
    <property type="match status" value="1"/>
</dbReference>
<evidence type="ECO:0000313" key="5">
    <source>
        <dbReference type="Proteomes" id="UP000324101"/>
    </source>
</evidence>